<comment type="caution">
    <text evidence="2">The sequence shown here is derived from an EMBL/GenBank/DDBJ whole genome shotgun (WGS) entry which is preliminary data.</text>
</comment>
<evidence type="ECO:0000256" key="1">
    <source>
        <dbReference type="SAM" id="MobiDB-lite"/>
    </source>
</evidence>
<keyword evidence="3" id="KW-1185">Reference proteome</keyword>
<protein>
    <submittedName>
        <fullName evidence="2">Uncharacterized protein</fullName>
    </submittedName>
</protein>
<organism evidence="2 3">
    <name type="scientific">Pleurodeles waltl</name>
    <name type="common">Iberian ribbed newt</name>
    <dbReference type="NCBI Taxonomy" id="8319"/>
    <lineage>
        <taxon>Eukaryota</taxon>
        <taxon>Metazoa</taxon>
        <taxon>Chordata</taxon>
        <taxon>Craniata</taxon>
        <taxon>Vertebrata</taxon>
        <taxon>Euteleostomi</taxon>
        <taxon>Amphibia</taxon>
        <taxon>Batrachia</taxon>
        <taxon>Caudata</taxon>
        <taxon>Salamandroidea</taxon>
        <taxon>Salamandridae</taxon>
        <taxon>Pleurodelinae</taxon>
        <taxon>Pleurodeles</taxon>
    </lineage>
</organism>
<reference evidence="2" key="1">
    <citation type="journal article" date="2022" name="bioRxiv">
        <title>Sequencing and chromosome-scale assembly of the giantPleurodeles waltlgenome.</title>
        <authorList>
            <person name="Brown T."/>
            <person name="Elewa A."/>
            <person name="Iarovenko S."/>
            <person name="Subramanian E."/>
            <person name="Araus A.J."/>
            <person name="Petzold A."/>
            <person name="Susuki M."/>
            <person name="Suzuki K.-i.T."/>
            <person name="Hayashi T."/>
            <person name="Toyoda A."/>
            <person name="Oliveira C."/>
            <person name="Osipova E."/>
            <person name="Leigh N.D."/>
            <person name="Simon A."/>
            <person name="Yun M.H."/>
        </authorList>
    </citation>
    <scope>NUCLEOTIDE SEQUENCE</scope>
    <source>
        <strain evidence="2">20211129_DDA</strain>
        <tissue evidence="2">Liver</tissue>
    </source>
</reference>
<evidence type="ECO:0000313" key="3">
    <source>
        <dbReference type="Proteomes" id="UP001066276"/>
    </source>
</evidence>
<dbReference type="EMBL" id="JANPWB010000010">
    <property type="protein sequence ID" value="KAJ1141925.1"/>
    <property type="molecule type" value="Genomic_DNA"/>
</dbReference>
<name>A0AAV7QS11_PLEWA</name>
<proteinExistence type="predicted"/>
<sequence length="158" mass="17485">MSRSVHGRPNCSRLSTTPAQDAFDWHCLRGVHKEDDGLPRCLYDEAGTTLENPDVRDPGETKRGDGLQGGVVEEDAEELGREENVETRGDREEKSDADKRHGNSVVPRGRAEQGRTEKAGDTLTARHAPGGTWLTKSNVPWDERNEYHDGPGGDDEEH</sequence>
<feature type="compositionally biased region" description="Basic and acidic residues" evidence="1">
    <location>
        <begin position="141"/>
        <end position="151"/>
    </location>
</feature>
<accession>A0AAV7QS11</accession>
<feature type="compositionally biased region" description="Basic and acidic residues" evidence="1">
    <location>
        <begin position="109"/>
        <end position="120"/>
    </location>
</feature>
<dbReference type="AlphaFoldDB" id="A0AAV7QS11"/>
<feature type="compositionally biased region" description="Basic and acidic residues" evidence="1">
    <location>
        <begin position="78"/>
        <end position="101"/>
    </location>
</feature>
<evidence type="ECO:0000313" key="2">
    <source>
        <dbReference type="EMBL" id="KAJ1141925.1"/>
    </source>
</evidence>
<feature type="region of interest" description="Disordered" evidence="1">
    <location>
        <begin position="1"/>
        <end position="23"/>
    </location>
</feature>
<feature type="compositionally biased region" description="Basic and acidic residues" evidence="1">
    <location>
        <begin position="53"/>
        <end position="65"/>
    </location>
</feature>
<dbReference type="Proteomes" id="UP001066276">
    <property type="component" value="Chromosome 6"/>
</dbReference>
<gene>
    <name evidence="2" type="ORF">NDU88_008253</name>
</gene>
<feature type="region of interest" description="Disordered" evidence="1">
    <location>
        <begin position="35"/>
        <end position="158"/>
    </location>
</feature>